<evidence type="ECO:0000256" key="7">
    <source>
        <dbReference type="ARBA" id="ARBA00022840"/>
    </source>
</evidence>
<sequence>MTLQLTEDDVVNDEIIGTGCFGDVKKGYLLSTLQPVAVKSMEYTNEKERSDIINEALAMQKLDSPFIVKYYGSYNKKNKICLVLEFCEGGDCESLYKLLKQRQKPLDTLQIYEFIAQMAAALSCLHQKNMIHKDFKPANVLITGNGRIYKLVTVLNPVYGDQAEVKV</sequence>
<dbReference type="InterPro" id="IPR000719">
    <property type="entry name" value="Prot_kinase_dom"/>
</dbReference>
<dbReference type="SUPFAM" id="SSF56112">
    <property type="entry name" value="Protein kinase-like (PK-like)"/>
    <property type="match status" value="1"/>
</dbReference>
<dbReference type="EMBL" id="SNRW01004420">
    <property type="protein sequence ID" value="KAA6387325.1"/>
    <property type="molecule type" value="Genomic_DNA"/>
</dbReference>
<gene>
    <name evidence="13" type="ORF">EZS28_017146</name>
</gene>
<feature type="domain" description="Protein kinase" evidence="12">
    <location>
        <begin position="10"/>
        <end position="167"/>
    </location>
</feature>
<comment type="catalytic activity">
    <reaction evidence="9">
        <text>L-seryl-[protein] + ATP = O-phospho-L-seryl-[protein] + ADP + H(+)</text>
        <dbReference type="Rhea" id="RHEA:17989"/>
        <dbReference type="Rhea" id="RHEA-COMP:9863"/>
        <dbReference type="Rhea" id="RHEA-COMP:11604"/>
        <dbReference type="ChEBI" id="CHEBI:15378"/>
        <dbReference type="ChEBI" id="CHEBI:29999"/>
        <dbReference type="ChEBI" id="CHEBI:30616"/>
        <dbReference type="ChEBI" id="CHEBI:83421"/>
        <dbReference type="ChEBI" id="CHEBI:456216"/>
        <dbReference type="EC" id="2.7.11.1"/>
    </reaction>
</comment>
<evidence type="ECO:0000259" key="12">
    <source>
        <dbReference type="PROSITE" id="PS50011"/>
    </source>
</evidence>
<evidence type="ECO:0000256" key="1">
    <source>
        <dbReference type="ARBA" id="ARBA00008874"/>
    </source>
</evidence>
<evidence type="ECO:0000256" key="4">
    <source>
        <dbReference type="ARBA" id="ARBA00022679"/>
    </source>
</evidence>
<dbReference type="Pfam" id="PF00069">
    <property type="entry name" value="Pkinase"/>
    <property type="match status" value="1"/>
</dbReference>
<keyword evidence="4" id="KW-0808">Transferase</keyword>
<evidence type="ECO:0000313" key="13">
    <source>
        <dbReference type="EMBL" id="KAA6387325.1"/>
    </source>
</evidence>
<keyword evidence="3 11" id="KW-0723">Serine/threonine-protein kinase</keyword>
<comment type="catalytic activity">
    <reaction evidence="8">
        <text>L-threonyl-[protein] + ATP = O-phospho-L-threonyl-[protein] + ADP + H(+)</text>
        <dbReference type="Rhea" id="RHEA:46608"/>
        <dbReference type="Rhea" id="RHEA-COMP:11060"/>
        <dbReference type="Rhea" id="RHEA-COMP:11605"/>
        <dbReference type="ChEBI" id="CHEBI:15378"/>
        <dbReference type="ChEBI" id="CHEBI:30013"/>
        <dbReference type="ChEBI" id="CHEBI:30616"/>
        <dbReference type="ChEBI" id="CHEBI:61977"/>
        <dbReference type="ChEBI" id="CHEBI:456216"/>
        <dbReference type="EC" id="2.7.11.1"/>
    </reaction>
</comment>
<organism evidence="13 14">
    <name type="scientific">Streblomastix strix</name>
    <dbReference type="NCBI Taxonomy" id="222440"/>
    <lineage>
        <taxon>Eukaryota</taxon>
        <taxon>Metamonada</taxon>
        <taxon>Preaxostyla</taxon>
        <taxon>Oxymonadida</taxon>
        <taxon>Streblomastigidae</taxon>
        <taxon>Streblomastix</taxon>
    </lineage>
</organism>
<dbReference type="InterPro" id="IPR008271">
    <property type="entry name" value="Ser/Thr_kinase_AS"/>
</dbReference>
<evidence type="ECO:0000256" key="3">
    <source>
        <dbReference type="ARBA" id="ARBA00022527"/>
    </source>
</evidence>
<feature type="binding site" evidence="10">
    <location>
        <position position="39"/>
    </location>
    <ligand>
        <name>ATP</name>
        <dbReference type="ChEBI" id="CHEBI:30616"/>
    </ligand>
</feature>
<dbReference type="GO" id="GO:0005737">
    <property type="term" value="C:cytoplasm"/>
    <property type="evidence" value="ECO:0007669"/>
    <property type="project" value="TreeGrafter"/>
</dbReference>
<dbReference type="PROSITE" id="PS50011">
    <property type="entry name" value="PROTEIN_KINASE_DOM"/>
    <property type="match status" value="1"/>
</dbReference>
<keyword evidence="6" id="KW-0418">Kinase</keyword>
<dbReference type="EC" id="2.7.11.1" evidence="2"/>
<evidence type="ECO:0000256" key="5">
    <source>
        <dbReference type="ARBA" id="ARBA00022741"/>
    </source>
</evidence>
<evidence type="ECO:0000256" key="10">
    <source>
        <dbReference type="PROSITE-ProRule" id="PRU10141"/>
    </source>
</evidence>
<name>A0A5J4VXJ9_9EUKA</name>
<dbReference type="PANTHER" id="PTHR48012">
    <property type="entry name" value="STERILE20-LIKE KINASE, ISOFORM B-RELATED"/>
    <property type="match status" value="1"/>
</dbReference>
<keyword evidence="7 10" id="KW-0067">ATP-binding</keyword>
<dbReference type="PROSITE" id="PS00107">
    <property type="entry name" value="PROTEIN_KINASE_ATP"/>
    <property type="match status" value="1"/>
</dbReference>
<dbReference type="Gene3D" id="1.10.510.10">
    <property type="entry name" value="Transferase(Phosphotransferase) domain 1"/>
    <property type="match status" value="1"/>
</dbReference>
<comment type="caution">
    <text evidence="13">The sequence shown here is derived from an EMBL/GenBank/DDBJ whole genome shotgun (WGS) entry which is preliminary data.</text>
</comment>
<evidence type="ECO:0000256" key="11">
    <source>
        <dbReference type="RuleBase" id="RU000304"/>
    </source>
</evidence>
<evidence type="ECO:0000256" key="2">
    <source>
        <dbReference type="ARBA" id="ARBA00012513"/>
    </source>
</evidence>
<dbReference type="GO" id="GO:0004674">
    <property type="term" value="F:protein serine/threonine kinase activity"/>
    <property type="evidence" value="ECO:0007669"/>
    <property type="project" value="UniProtKB-KW"/>
</dbReference>
<proteinExistence type="inferred from homology"/>
<dbReference type="InterPro" id="IPR050629">
    <property type="entry name" value="STE20/SPS1-PAK"/>
</dbReference>
<comment type="similarity">
    <text evidence="1">Belongs to the protein kinase superfamily. STE Ser/Thr protein kinase family. STE20 subfamily.</text>
</comment>
<dbReference type="PANTHER" id="PTHR48012:SF10">
    <property type="entry name" value="FI20177P1"/>
    <property type="match status" value="1"/>
</dbReference>
<evidence type="ECO:0000256" key="6">
    <source>
        <dbReference type="ARBA" id="ARBA00022777"/>
    </source>
</evidence>
<dbReference type="InterPro" id="IPR011009">
    <property type="entry name" value="Kinase-like_dom_sf"/>
</dbReference>
<dbReference type="AlphaFoldDB" id="A0A5J4VXJ9"/>
<feature type="non-terminal residue" evidence="13">
    <location>
        <position position="167"/>
    </location>
</feature>
<accession>A0A5J4VXJ9</accession>
<keyword evidence="5 10" id="KW-0547">Nucleotide-binding</keyword>
<dbReference type="GO" id="GO:0005524">
    <property type="term" value="F:ATP binding"/>
    <property type="evidence" value="ECO:0007669"/>
    <property type="project" value="UniProtKB-UniRule"/>
</dbReference>
<dbReference type="Proteomes" id="UP000324800">
    <property type="component" value="Unassembled WGS sequence"/>
</dbReference>
<protein>
    <recommendedName>
        <fullName evidence="2">non-specific serine/threonine protein kinase</fullName>
        <ecNumber evidence="2">2.7.11.1</ecNumber>
    </recommendedName>
</protein>
<evidence type="ECO:0000256" key="8">
    <source>
        <dbReference type="ARBA" id="ARBA00047899"/>
    </source>
</evidence>
<evidence type="ECO:0000256" key="9">
    <source>
        <dbReference type="ARBA" id="ARBA00048679"/>
    </source>
</evidence>
<evidence type="ECO:0000313" key="14">
    <source>
        <dbReference type="Proteomes" id="UP000324800"/>
    </source>
</evidence>
<reference evidence="13 14" key="1">
    <citation type="submission" date="2019-03" db="EMBL/GenBank/DDBJ databases">
        <title>Single cell metagenomics reveals metabolic interactions within the superorganism composed of flagellate Streblomastix strix and complex community of Bacteroidetes bacteria on its surface.</title>
        <authorList>
            <person name="Treitli S.C."/>
            <person name="Kolisko M."/>
            <person name="Husnik F."/>
            <person name="Keeling P."/>
            <person name="Hampl V."/>
        </authorList>
    </citation>
    <scope>NUCLEOTIDE SEQUENCE [LARGE SCALE GENOMIC DNA]</scope>
    <source>
        <strain evidence="13">ST1C</strain>
    </source>
</reference>
<dbReference type="InterPro" id="IPR017441">
    <property type="entry name" value="Protein_kinase_ATP_BS"/>
</dbReference>
<dbReference type="CDD" id="cd00180">
    <property type="entry name" value="PKc"/>
    <property type="match status" value="1"/>
</dbReference>
<dbReference type="OrthoDB" id="544400at2759"/>
<dbReference type="PROSITE" id="PS00108">
    <property type="entry name" value="PROTEIN_KINASE_ST"/>
    <property type="match status" value="1"/>
</dbReference>